<keyword evidence="1 3" id="KW-0378">Hydrolase</keyword>
<dbReference type="Gene3D" id="3.40.50.1820">
    <property type="entry name" value="alpha/beta hydrolase"/>
    <property type="match status" value="1"/>
</dbReference>
<feature type="domain" description="Alpha/beta hydrolase fold-3" evidence="2">
    <location>
        <begin position="87"/>
        <end position="290"/>
    </location>
</feature>
<dbReference type="InterPro" id="IPR029058">
    <property type="entry name" value="AB_hydrolase_fold"/>
</dbReference>
<dbReference type="InterPro" id="IPR013094">
    <property type="entry name" value="AB_hydrolase_3"/>
</dbReference>
<reference evidence="3" key="1">
    <citation type="submission" date="2022-09" db="EMBL/GenBank/DDBJ databases">
        <title>Novosphingobium sp. Nov., a polycyclic aromatic hydrocarbon-degrading bacterium isolated form mangrove sediments in HongKong.</title>
        <authorList>
            <person name="Hu Z."/>
        </authorList>
    </citation>
    <scope>NUCLEOTIDE SEQUENCE</scope>
    <source>
        <strain evidence="3">HK4-1</strain>
    </source>
</reference>
<dbReference type="PANTHER" id="PTHR48081:SF8">
    <property type="entry name" value="ALPHA_BETA HYDROLASE FOLD-3 DOMAIN-CONTAINING PROTEIN-RELATED"/>
    <property type="match status" value="1"/>
</dbReference>
<dbReference type="GO" id="GO:0016787">
    <property type="term" value="F:hydrolase activity"/>
    <property type="evidence" value="ECO:0007669"/>
    <property type="project" value="UniProtKB-KW"/>
</dbReference>
<dbReference type="EMBL" id="JANZXA010000006">
    <property type="protein sequence ID" value="MCT2399997.1"/>
    <property type="molecule type" value="Genomic_DNA"/>
</dbReference>
<protein>
    <submittedName>
        <fullName evidence="3">Alpha/beta hydrolase</fullName>
    </submittedName>
</protein>
<keyword evidence="4" id="KW-1185">Reference proteome</keyword>
<sequence length="321" mass="34366">MSKHPIRPDAQGYLDLMAANPRPPMGDESIAQMRVIPKEVMAQMIGAFDLPVGELGEVRDVVMPGPGGDMELRLFDVRAERGPGPVVVFYHGGGFVVGSIDTHAALAAEISRQLDLPVVSVEYRLAPEHKWPAGIDDGEAAARWIAENGAAFGREFTGLVLCGDSAGGNLTLVTALALRDRPAALPVILQLPIYPKADSSESYESYVLFGEGYGLSREDMAYFDRVYAADPHHWRHSPFVADLSGLPPMVMATAGLDPLRDEGRAFAAKAVEAGVQVVYRECTGTIHGFATYRKAIPSAQTDLDTIMAHARLLLAEAGAGG</sequence>
<evidence type="ECO:0000259" key="2">
    <source>
        <dbReference type="Pfam" id="PF07859"/>
    </source>
</evidence>
<gene>
    <name evidence="3" type="ORF">NZK81_10575</name>
</gene>
<comment type="caution">
    <text evidence="3">The sequence shown here is derived from an EMBL/GenBank/DDBJ whole genome shotgun (WGS) entry which is preliminary data.</text>
</comment>
<dbReference type="InterPro" id="IPR050300">
    <property type="entry name" value="GDXG_lipolytic_enzyme"/>
</dbReference>
<organism evidence="3 4">
    <name type="scientific">Novosphingobium mangrovi</name>
    <name type="common">ex Huang et al. 2023</name>
    <dbReference type="NCBI Taxonomy" id="2976432"/>
    <lineage>
        <taxon>Bacteria</taxon>
        <taxon>Pseudomonadati</taxon>
        <taxon>Pseudomonadota</taxon>
        <taxon>Alphaproteobacteria</taxon>
        <taxon>Sphingomonadales</taxon>
        <taxon>Sphingomonadaceae</taxon>
        <taxon>Novosphingobium</taxon>
    </lineage>
</organism>
<dbReference type="SUPFAM" id="SSF53474">
    <property type="entry name" value="alpha/beta-Hydrolases"/>
    <property type="match status" value="1"/>
</dbReference>
<evidence type="ECO:0000313" key="4">
    <source>
        <dbReference type="Proteomes" id="UP001165583"/>
    </source>
</evidence>
<evidence type="ECO:0000313" key="3">
    <source>
        <dbReference type="EMBL" id="MCT2399997.1"/>
    </source>
</evidence>
<name>A0ABT2I5B2_9SPHN</name>
<dbReference type="Proteomes" id="UP001165583">
    <property type="component" value="Unassembled WGS sequence"/>
</dbReference>
<accession>A0ABT2I5B2</accession>
<dbReference type="Pfam" id="PF07859">
    <property type="entry name" value="Abhydrolase_3"/>
    <property type="match status" value="1"/>
</dbReference>
<dbReference type="PANTHER" id="PTHR48081">
    <property type="entry name" value="AB HYDROLASE SUPERFAMILY PROTEIN C4A8.06C"/>
    <property type="match status" value="1"/>
</dbReference>
<evidence type="ECO:0000256" key="1">
    <source>
        <dbReference type="ARBA" id="ARBA00022801"/>
    </source>
</evidence>
<proteinExistence type="predicted"/>
<dbReference type="RefSeq" id="WP_260046098.1">
    <property type="nucleotide sequence ID" value="NZ_JANZXA010000006.1"/>
</dbReference>